<dbReference type="NCBIfam" id="NF003349">
    <property type="entry name" value="PRK04375.1-2"/>
    <property type="match status" value="1"/>
</dbReference>
<dbReference type="Proteomes" id="UP000618382">
    <property type="component" value="Unassembled WGS sequence"/>
</dbReference>
<feature type="transmembrane region" description="Helical" evidence="14">
    <location>
        <begin position="131"/>
        <end position="152"/>
    </location>
</feature>
<keyword evidence="17" id="KW-1185">Reference proteome</keyword>
<dbReference type="CDD" id="cd13957">
    <property type="entry name" value="PT_UbiA_Cox10"/>
    <property type="match status" value="1"/>
</dbReference>
<gene>
    <name evidence="14 16" type="primary">ctaB</name>
    <name evidence="16" type="ORF">Col01nite_10430</name>
</gene>
<feature type="transmembrane region" description="Helical" evidence="14">
    <location>
        <begin position="325"/>
        <end position="345"/>
    </location>
</feature>
<dbReference type="EMBL" id="BONN01000002">
    <property type="protein sequence ID" value="GIG31884.1"/>
    <property type="molecule type" value="Genomic_DNA"/>
</dbReference>
<evidence type="ECO:0000256" key="7">
    <source>
        <dbReference type="ARBA" id="ARBA00022989"/>
    </source>
</evidence>
<evidence type="ECO:0000256" key="10">
    <source>
        <dbReference type="ARBA" id="ARBA00030253"/>
    </source>
</evidence>
<dbReference type="Gene3D" id="1.10.357.140">
    <property type="entry name" value="UbiA prenyltransferase"/>
    <property type="match status" value="1"/>
</dbReference>
<organism evidence="16 17">
    <name type="scientific">Cellulomonas oligotrophica</name>
    <dbReference type="NCBI Taxonomy" id="931536"/>
    <lineage>
        <taxon>Bacteria</taxon>
        <taxon>Bacillati</taxon>
        <taxon>Actinomycetota</taxon>
        <taxon>Actinomycetes</taxon>
        <taxon>Micrococcales</taxon>
        <taxon>Cellulomonadaceae</taxon>
        <taxon>Cellulomonas</taxon>
    </lineage>
</organism>
<comment type="function">
    <text evidence="14">Converts heme B (protoheme IX) to heme O by substitution of the vinyl group on carbon 2 of heme B porphyrin ring with a hydroxyethyl farnesyl side group.</text>
</comment>
<evidence type="ECO:0000256" key="5">
    <source>
        <dbReference type="ARBA" id="ARBA00022679"/>
    </source>
</evidence>
<dbReference type="InterPro" id="IPR000537">
    <property type="entry name" value="UbiA_prenyltransferase"/>
</dbReference>
<evidence type="ECO:0000313" key="16">
    <source>
        <dbReference type="EMBL" id="GIG31884.1"/>
    </source>
</evidence>
<evidence type="ECO:0000256" key="4">
    <source>
        <dbReference type="ARBA" id="ARBA00022475"/>
    </source>
</evidence>
<feature type="transmembrane region" description="Helical" evidence="14">
    <location>
        <begin position="173"/>
        <end position="195"/>
    </location>
</feature>
<reference evidence="16 17" key="1">
    <citation type="submission" date="2021-01" db="EMBL/GenBank/DDBJ databases">
        <title>Whole genome shotgun sequence of Cellulomonas oligotrophica NBRC 109435.</title>
        <authorList>
            <person name="Komaki H."/>
            <person name="Tamura T."/>
        </authorList>
    </citation>
    <scope>NUCLEOTIDE SEQUENCE [LARGE SCALE GENOMIC DNA]</scope>
    <source>
        <strain evidence="16 17">NBRC 109435</strain>
    </source>
</reference>
<proteinExistence type="inferred from homology"/>
<dbReference type="PROSITE" id="PS00943">
    <property type="entry name" value="UBIA"/>
    <property type="match status" value="1"/>
</dbReference>
<feature type="transmembrane region" description="Helical" evidence="14">
    <location>
        <begin position="252"/>
        <end position="270"/>
    </location>
</feature>
<evidence type="ECO:0000256" key="11">
    <source>
        <dbReference type="ARBA" id="ARBA00040810"/>
    </source>
</evidence>
<comment type="pathway">
    <text evidence="2 14">Porphyrin-containing compound metabolism; heme O biosynthesis; heme O from protoheme: step 1/1.</text>
</comment>
<name>A0ABQ4D838_9CELL</name>
<feature type="region of interest" description="Disordered" evidence="15">
    <location>
        <begin position="1"/>
        <end position="85"/>
    </location>
</feature>
<keyword evidence="8 14" id="KW-0350">Heme biosynthesis</keyword>
<evidence type="ECO:0000256" key="9">
    <source>
        <dbReference type="ARBA" id="ARBA00023136"/>
    </source>
</evidence>
<evidence type="ECO:0000256" key="2">
    <source>
        <dbReference type="ARBA" id="ARBA00004919"/>
    </source>
</evidence>
<evidence type="ECO:0000256" key="3">
    <source>
        <dbReference type="ARBA" id="ARBA00012292"/>
    </source>
</evidence>
<feature type="transmembrane region" description="Helical" evidence="14">
    <location>
        <begin position="301"/>
        <end position="319"/>
    </location>
</feature>
<keyword evidence="9 14" id="KW-0472">Membrane</keyword>
<keyword evidence="5 14" id="KW-0808">Transferase</keyword>
<dbReference type="InterPro" id="IPR044878">
    <property type="entry name" value="UbiA_sf"/>
</dbReference>
<evidence type="ECO:0000256" key="12">
    <source>
        <dbReference type="ARBA" id="ARBA00042475"/>
    </source>
</evidence>
<dbReference type="PANTHER" id="PTHR43448">
    <property type="entry name" value="PROTOHEME IX FARNESYLTRANSFERASE, MITOCHONDRIAL"/>
    <property type="match status" value="1"/>
</dbReference>
<keyword evidence="4 14" id="KW-1003">Cell membrane</keyword>
<comment type="miscellaneous">
    <text evidence="14">Carbon 2 of the heme B porphyrin ring is defined according to the Fischer nomenclature.</text>
</comment>
<dbReference type="NCBIfam" id="TIGR01473">
    <property type="entry name" value="cyoE_ctaB"/>
    <property type="match status" value="1"/>
</dbReference>
<evidence type="ECO:0000256" key="6">
    <source>
        <dbReference type="ARBA" id="ARBA00022692"/>
    </source>
</evidence>
<dbReference type="Pfam" id="PF01040">
    <property type="entry name" value="UbiA"/>
    <property type="match status" value="1"/>
</dbReference>
<evidence type="ECO:0000256" key="15">
    <source>
        <dbReference type="SAM" id="MobiDB-lite"/>
    </source>
</evidence>
<comment type="similarity">
    <text evidence="14">Belongs to the UbiA prenyltransferase family. Protoheme IX farnesyltransferase subfamily.</text>
</comment>
<dbReference type="HAMAP" id="MF_00154">
    <property type="entry name" value="CyoE_CtaB"/>
    <property type="match status" value="1"/>
</dbReference>
<comment type="catalytic activity">
    <reaction evidence="13 14">
        <text>heme b + (2E,6E)-farnesyl diphosphate + H2O = Fe(II)-heme o + diphosphate</text>
        <dbReference type="Rhea" id="RHEA:28070"/>
        <dbReference type="ChEBI" id="CHEBI:15377"/>
        <dbReference type="ChEBI" id="CHEBI:33019"/>
        <dbReference type="ChEBI" id="CHEBI:60344"/>
        <dbReference type="ChEBI" id="CHEBI:60530"/>
        <dbReference type="ChEBI" id="CHEBI:175763"/>
        <dbReference type="EC" id="2.5.1.141"/>
    </reaction>
</comment>
<feature type="compositionally biased region" description="Basic and acidic residues" evidence="15">
    <location>
        <begin position="41"/>
        <end position="50"/>
    </location>
</feature>
<evidence type="ECO:0000313" key="17">
    <source>
        <dbReference type="Proteomes" id="UP000618382"/>
    </source>
</evidence>
<keyword evidence="6 14" id="KW-0812">Transmembrane</keyword>
<comment type="subcellular location">
    <subcellularLocation>
        <location evidence="1 14">Cell membrane</location>
        <topology evidence="1 14">Multi-pass membrane protein</topology>
    </subcellularLocation>
</comment>
<evidence type="ECO:0000256" key="14">
    <source>
        <dbReference type="HAMAP-Rule" id="MF_00154"/>
    </source>
</evidence>
<comment type="caution">
    <text evidence="16">The sequence shown here is derived from an EMBL/GenBank/DDBJ whole genome shotgun (WGS) entry which is preliminary data.</text>
</comment>
<accession>A0ABQ4D838</accession>
<dbReference type="EC" id="2.5.1.141" evidence="3 14"/>
<dbReference type="InterPro" id="IPR030470">
    <property type="entry name" value="UbiA_prenylTrfase_CS"/>
</dbReference>
<feature type="transmembrane region" description="Helical" evidence="14">
    <location>
        <begin position="201"/>
        <end position="220"/>
    </location>
</feature>
<feature type="transmembrane region" description="Helical" evidence="14">
    <location>
        <begin position="227"/>
        <end position="246"/>
    </location>
</feature>
<evidence type="ECO:0000256" key="13">
    <source>
        <dbReference type="ARBA" id="ARBA00047690"/>
    </source>
</evidence>
<keyword evidence="7 14" id="KW-1133">Transmembrane helix</keyword>
<protein>
    <recommendedName>
        <fullName evidence="11 14">Protoheme IX farnesyltransferase</fullName>
        <ecNumber evidence="3 14">2.5.1.141</ecNumber>
    </recommendedName>
    <alternativeName>
        <fullName evidence="12 14">Heme B farnesyltransferase</fullName>
    </alternativeName>
    <alternativeName>
        <fullName evidence="10 14">Heme O synthase</fullName>
    </alternativeName>
</protein>
<dbReference type="InterPro" id="IPR006369">
    <property type="entry name" value="Protohaem_IX_farnesylTrfase"/>
</dbReference>
<dbReference type="PANTHER" id="PTHR43448:SF7">
    <property type="entry name" value="4-HYDROXYBENZOATE SOLANESYLTRANSFERASE"/>
    <property type="match status" value="1"/>
</dbReference>
<sequence length="383" mass="40827">MRHIHPLPGPARTVAGAVAPRTGRSMADRDLGPGRPAVADGPHHRTEPQRVRLSSPPSVDPRRTPHDALAGASSAGRPQPATRAGRALAAVRDRVGPYVVLTKPRVIELLLVTTVPTMFLAEGGFPPLGLALATLVGGAGAAGAANTLNQYLDRDIDQVMHRTKRRPVVTGRISPRAALTFGLVLGAVSLLWLWFAVNPASALLTAAAIAIYVVGYTMILKRRTPQNIVWGGAAGCMPVVIGWSAMTGGISWAAVLLFGVVFFWTPPHYWPLSMKFRQDYAAAGVPMLPVVASDTRVAREMIGYTLAMIACSLLLVPVAGMTWVYGIVAAALGGWFLWSCTSLLRRARSAQRGPLRAMTVFHASITYLTLLSVAICVDVFLPL</sequence>
<evidence type="ECO:0000256" key="8">
    <source>
        <dbReference type="ARBA" id="ARBA00023133"/>
    </source>
</evidence>
<feature type="transmembrane region" description="Helical" evidence="14">
    <location>
        <begin position="357"/>
        <end position="381"/>
    </location>
</feature>
<evidence type="ECO:0000256" key="1">
    <source>
        <dbReference type="ARBA" id="ARBA00004651"/>
    </source>
</evidence>